<evidence type="ECO:0000313" key="9">
    <source>
        <dbReference type="EMBL" id="SEO61918.1"/>
    </source>
</evidence>
<dbReference type="SUPFAM" id="SSF48576">
    <property type="entry name" value="Terpenoid synthases"/>
    <property type="match status" value="1"/>
</dbReference>
<evidence type="ECO:0000256" key="8">
    <source>
        <dbReference type="RuleBase" id="RU004466"/>
    </source>
</evidence>
<comment type="similarity">
    <text evidence="2 8">Belongs to the FPP/GGPP synthase family.</text>
</comment>
<dbReference type="AlphaFoldDB" id="A0A1H8R721"/>
<protein>
    <recommendedName>
        <fullName evidence="7">Probable farnesyl diphosphate synthase</fullName>
    </recommendedName>
</protein>
<dbReference type="Gene3D" id="1.10.600.10">
    <property type="entry name" value="Farnesyl Diphosphate Synthase"/>
    <property type="match status" value="1"/>
</dbReference>
<dbReference type="Pfam" id="PF00348">
    <property type="entry name" value="polyprenyl_synt"/>
    <property type="match status" value="1"/>
</dbReference>
<dbReference type="InterPro" id="IPR033749">
    <property type="entry name" value="Polyprenyl_synt_CS"/>
</dbReference>
<proteinExistence type="inferred from homology"/>
<dbReference type="Proteomes" id="UP000199615">
    <property type="component" value="Unassembled WGS sequence"/>
</dbReference>
<reference evidence="10" key="1">
    <citation type="submission" date="2016-10" db="EMBL/GenBank/DDBJ databases">
        <authorList>
            <person name="Varghese N."/>
            <person name="Submissions S."/>
        </authorList>
    </citation>
    <scope>NUCLEOTIDE SEQUENCE [LARGE SCALE GENOMIC DNA]</scope>
    <source>
        <strain evidence="10">DSM 123</strain>
    </source>
</reference>
<evidence type="ECO:0000313" key="10">
    <source>
        <dbReference type="Proteomes" id="UP000199615"/>
    </source>
</evidence>
<name>A0A1H8R721_9BRAD</name>
<evidence type="ECO:0000256" key="7">
    <source>
        <dbReference type="ARBA" id="ARBA00069024"/>
    </source>
</evidence>
<keyword evidence="5" id="KW-0460">Magnesium</keyword>
<keyword evidence="10" id="KW-1185">Reference proteome</keyword>
<dbReference type="GO" id="GO:0016114">
    <property type="term" value="P:terpenoid biosynthetic process"/>
    <property type="evidence" value="ECO:0007669"/>
    <property type="project" value="UniProtKB-ARBA"/>
</dbReference>
<keyword evidence="3 8" id="KW-0808">Transferase</keyword>
<keyword evidence="4" id="KW-0479">Metal-binding</keyword>
<evidence type="ECO:0000256" key="3">
    <source>
        <dbReference type="ARBA" id="ARBA00022679"/>
    </source>
</evidence>
<evidence type="ECO:0000256" key="2">
    <source>
        <dbReference type="ARBA" id="ARBA00006706"/>
    </source>
</evidence>
<dbReference type="PROSITE" id="PS00444">
    <property type="entry name" value="POLYPRENYL_SYNTHASE_2"/>
    <property type="match status" value="1"/>
</dbReference>
<dbReference type="PROSITE" id="PS00723">
    <property type="entry name" value="POLYPRENYL_SYNTHASE_1"/>
    <property type="match status" value="1"/>
</dbReference>
<dbReference type="RefSeq" id="WP_011504144.1">
    <property type="nucleotide sequence ID" value="NZ_FODT01000003.1"/>
</dbReference>
<evidence type="ECO:0000256" key="1">
    <source>
        <dbReference type="ARBA" id="ARBA00001946"/>
    </source>
</evidence>
<dbReference type="GO" id="GO:0046872">
    <property type="term" value="F:metal ion binding"/>
    <property type="evidence" value="ECO:0007669"/>
    <property type="project" value="UniProtKB-KW"/>
</dbReference>
<sequence>MDVTNRIERALTEALSQADLAGCPPRLAAAMRSAVFPRGARVRPRLCHSVALACGEDNPAATEAAGAALELMHCASLVHDDLPCFDGADIRRGRPSVHKAFGEPLAVLTGDALIVLAFQTIARVNCAPDRLLKLTQVVGGAVGVPLGIVAGQAWECESEINLAHYHRSKTGALFVAATAAGAASAGADPEPWRLVGEKIGEAYQVADDLRDAAADEDEIGKPVGQDIAHDRPSAVREMGIDGAVFYLKSLVRGAIEAMPPCANGNELRSLIMSEATRLVPAKLAQSAA</sequence>
<evidence type="ECO:0000256" key="4">
    <source>
        <dbReference type="ARBA" id="ARBA00022723"/>
    </source>
</evidence>
<evidence type="ECO:0000256" key="5">
    <source>
        <dbReference type="ARBA" id="ARBA00022842"/>
    </source>
</evidence>
<dbReference type="GO" id="GO:0004659">
    <property type="term" value="F:prenyltransferase activity"/>
    <property type="evidence" value="ECO:0007669"/>
    <property type="project" value="InterPro"/>
</dbReference>
<comment type="cofactor">
    <cofactor evidence="1">
        <name>Mg(2+)</name>
        <dbReference type="ChEBI" id="CHEBI:18420"/>
    </cofactor>
</comment>
<accession>A0A1H8R721</accession>
<gene>
    <name evidence="9" type="ORF">SAMN05444123_103512</name>
</gene>
<organism evidence="9 10">
    <name type="scientific">Rhodopseudomonas pseudopalustris</name>
    <dbReference type="NCBI Taxonomy" id="1513892"/>
    <lineage>
        <taxon>Bacteria</taxon>
        <taxon>Pseudomonadati</taxon>
        <taxon>Pseudomonadota</taxon>
        <taxon>Alphaproteobacteria</taxon>
        <taxon>Hyphomicrobiales</taxon>
        <taxon>Nitrobacteraceae</taxon>
        <taxon>Rhodopseudomonas</taxon>
    </lineage>
</organism>
<dbReference type="FunFam" id="1.10.600.10:FF:000001">
    <property type="entry name" value="Geranylgeranyl diphosphate synthase"/>
    <property type="match status" value="1"/>
</dbReference>
<dbReference type="InterPro" id="IPR008949">
    <property type="entry name" value="Isoprenoid_synthase_dom_sf"/>
</dbReference>
<dbReference type="OrthoDB" id="9805316at2"/>
<keyword evidence="6" id="KW-0414">Isoprene biosynthesis</keyword>
<dbReference type="PANTHER" id="PTHR43281">
    <property type="entry name" value="FARNESYL DIPHOSPHATE SYNTHASE"/>
    <property type="match status" value="1"/>
</dbReference>
<dbReference type="InterPro" id="IPR000092">
    <property type="entry name" value="Polyprenyl_synt"/>
</dbReference>
<dbReference type="EMBL" id="FODT01000003">
    <property type="protein sequence ID" value="SEO61918.1"/>
    <property type="molecule type" value="Genomic_DNA"/>
</dbReference>
<dbReference type="PANTHER" id="PTHR43281:SF1">
    <property type="entry name" value="FARNESYL DIPHOSPHATE SYNTHASE"/>
    <property type="match status" value="1"/>
</dbReference>
<evidence type="ECO:0000256" key="6">
    <source>
        <dbReference type="ARBA" id="ARBA00023229"/>
    </source>
</evidence>
<dbReference type="SFLD" id="SFLDS00005">
    <property type="entry name" value="Isoprenoid_Synthase_Type_I"/>
    <property type="match status" value="1"/>
</dbReference>